<feature type="region of interest" description="Disordered" evidence="1">
    <location>
        <begin position="554"/>
        <end position="573"/>
    </location>
</feature>
<accession>A0A699GMG4</accession>
<gene>
    <name evidence="3" type="ORF">Tci_067569</name>
</gene>
<dbReference type="CDD" id="cd09272">
    <property type="entry name" value="RNase_HI_RT_Ty1"/>
    <property type="match status" value="1"/>
</dbReference>
<evidence type="ECO:0000259" key="2">
    <source>
        <dbReference type="Pfam" id="PF07727"/>
    </source>
</evidence>
<dbReference type="PANTHER" id="PTHR11439:SF509">
    <property type="entry name" value="RNA-DIRECTED DNA POLYMERASE"/>
    <property type="match status" value="1"/>
</dbReference>
<dbReference type="EMBL" id="BKCJ010011326">
    <property type="protein sequence ID" value="GEU95591.1"/>
    <property type="molecule type" value="Genomic_DNA"/>
</dbReference>
<comment type="caution">
    <text evidence="3">The sequence shown here is derived from an EMBL/GenBank/DDBJ whole genome shotgun (WGS) entry which is preliminary data.</text>
</comment>
<feature type="domain" description="Reverse transcriptase Ty1/copia-type" evidence="2">
    <location>
        <begin position="166"/>
        <end position="256"/>
    </location>
</feature>
<feature type="region of interest" description="Disordered" evidence="1">
    <location>
        <begin position="671"/>
        <end position="705"/>
    </location>
</feature>
<feature type="region of interest" description="Disordered" evidence="1">
    <location>
        <begin position="441"/>
        <end position="496"/>
    </location>
</feature>
<feature type="compositionally biased region" description="Polar residues" evidence="1">
    <location>
        <begin position="445"/>
        <end position="454"/>
    </location>
</feature>
<sequence>MYYTFSKMLKNFDTEDIEVLWRLVKDRFIKSKPVDDMDSFLLQTLKTMFEHHVKDTVWRNQQELAKVKNLKLFDSCGVYCVTMQNIVYYLLVEKMYQLTNHTLHQMFNNVKLQVDEECEMDFELLRLEKEPGTDYTLLPLWTSDLPFPQESKSSQDATFKPSNDVGKKGHIQEEGIDYDKVFAPVARIEAIRLFLVYASFKDFVVYQIDVKSAFLYEKIEEEVYVCQPSRFENSNFLDKVYKVEKALYGLHQAPIACDYAGASLDRKSTTRGFQFLGCRLISWRWKKQTVVTNSTIEAEYVAASSCCGQFWTTTKSKAVNGEVQIHALVDGMKVIITESSVRRDLQLAYEDGIDCLLNPTIFENLALMEYEKCLSPKQTAWNEFSSTIASAIICLATNKTFNFSKMIFDGMPRNLDNVSGFSGKETPLFPIMVGPNQVQMGEGLTQPTDTQHTPTFDMPLPKPKKTQKPRRQDTMRDTSTHTRVISSSDDEALDKSKQGRIDEIDADEDIAMEEVVEVVTTAKMIIDVVVVALQVTTAIADITEKSYDLRARGNKNNKSSFFTTTSGSGQRLHEKEKLQLTDAEKAKLFMEFMKKRRKLFAAKRYEEKRNKTPTKAQQRSIMITYLKNMDGWKPRALKNKSFAEIQELFDKEMKRINSFVDFRTELVEKSTKKKEAETAQERSLKREGDELEQEGSKKQKMEDDKESAELKQCLEIIPDDGDEVTIDATPLSFNKLLKFFDKEDLEVLWRLVKARFEKVQPVDHMDSFLLHTLKIMFEHHVEDNVWKNQQGLVKVKNWKLYDSCGVYCVTK</sequence>
<name>A0A699GMG4_TANCI</name>
<dbReference type="PANTHER" id="PTHR11439">
    <property type="entry name" value="GAG-POL-RELATED RETROTRANSPOSON"/>
    <property type="match status" value="1"/>
</dbReference>
<proteinExistence type="predicted"/>
<dbReference type="InterPro" id="IPR013103">
    <property type="entry name" value="RVT_2"/>
</dbReference>
<evidence type="ECO:0000313" key="3">
    <source>
        <dbReference type="EMBL" id="GEU95591.1"/>
    </source>
</evidence>
<feature type="compositionally biased region" description="Low complexity" evidence="1">
    <location>
        <begin position="554"/>
        <end position="569"/>
    </location>
</feature>
<protein>
    <submittedName>
        <fullName evidence="3">Copia protein</fullName>
    </submittedName>
</protein>
<reference evidence="3" key="1">
    <citation type="journal article" date="2019" name="Sci. Rep.">
        <title>Draft genome of Tanacetum cinerariifolium, the natural source of mosquito coil.</title>
        <authorList>
            <person name="Yamashiro T."/>
            <person name="Shiraishi A."/>
            <person name="Satake H."/>
            <person name="Nakayama K."/>
        </authorList>
    </citation>
    <scope>NUCLEOTIDE SEQUENCE</scope>
</reference>
<feature type="compositionally biased region" description="Basic and acidic residues" evidence="1">
    <location>
        <begin position="470"/>
        <end position="480"/>
    </location>
</feature>
<evidence type="ECO:0000256" key="1">
    <source>
        <dbReference type="SAM" id="MobiDB-lite"/>
    </source>
</evidence>
<dbReference type="AlphaFoldDB" id="A0A699GMG4"/>
<organism evidence="3">
    <name type="scientific">Tanacetum cinerariifolium</name>
    <name type="common">Dalmatian daisy</name>
    <name type="synonym">Chrysanthemum cinerariifolium</name>
    <dbReference type="NCBI Taxonomy" id="118510"/>
    <lineage>
        <taxon>Eukaryota</taxon>
        <taxon>Viridiplantae</taxon>
        <taxon>Streptophyta</taxon>
        <taxon>Embryophyta</taxon>
        <taxon>Tracheophyta</taxon>
        <taxon>Spermatophyta</taxon>
        <taxon>Magnoliopsida</taxon>
        <taxon>eudicotyledons</taxon>
        <taxon>Gunneridae</taxon>
        <taxon>Pentapetalae</taxon>
        <taxon>asterids</taxon>
        <taxon>campanulids</taxon>
        <taxon>Asterales</taxon>
        <taxon>Asteraceae</taxon>
        <taxon>Asteroideae</taxon>
        <taxon>Anthemideae</taxon>
        <taxon>Anthemidinae</taxon>
        <taxon>Tanacetum</taxon>
    </lineage>
</organism>
<dbReference type="Pfam" id="PF07727">
    <property type="entry name" value="RVT_2"/>
    <property type="match status" value="1"/>
</dbReference>